<keyword evidence="9" id="KW-1185">Reference proteome</keyword>
<dbReference type="PANTHER" id="PTHR21026">
    <property type="entry name" value="39S RIBOSOMAL PROTEIN L32, MITOCHONDRIAL"/>
    <property type="match status" value="1"/>
</dbReference>
<comment type="similarity">
    <text evidence="2">Belongs to the bacterial ribosomal protein bL32 family.</text>
</comment>
<sequence>MASQVISGLGLNLALPSLLRGLLPKIDLSWDFLGGFLLAAPKKRTTHRTKRIRLAPKWLKPMKNIRRCPICGGDKLLHHICPGCLRTLKRAQ</sequence>
<evidence type="ECO:0000256" key="6">
    <source>
        <dbReference type="ARBA" id="ARBA00023274"/>
    </source>
</evidence>
<gene>
    <name evidence="8" type="ORF">BASA50_009515</name>
</gene>
<accession>A0ABQ8F190</accession>
<dbReference type="NCBIfam" id="TIGR01031">
    <property type="entry name" value="rpmF_bact"/>
    <property type="match status" value="1"/>
</dbReference>
<dbReference type="PANTHER" id="PTHR21026:SF2">
    <property type="entry name" value="LARGE RIBOSOMAL SUBUNIT PROTEIN BL32M"/>
    <property type="match status" value="1"/>
</dbReference>
<evidence type="ECO:0000313" key="8">
    <source>
        <dbReference type="EMBL" id="KAH6590255.1"/>
    </source>
</evidence>
<evidence type="ECO:0000256" key="5">
    <source>
        <dbReference type="ARBA" id="ARBA00023128"/>
    </source>
</evidence>
<evidence type="ECO:0000256" key="1">
    <source>
        <dbReference type="ARBA" id="ARBA00004173"/>
    </source>
</evidence>
<dbReference type="InterPro" id="IPR011332">
    <property type="entry name" value="Ribosomal_zn-bd"/>
</dbReference>
<comment type="subcellular location">
    <subcellularLocation>
        <location evidence="1">Mitochondrion</location>
    </subcellularLocation>
</comment>
<keyword evidence="3" id="KW-0809">Transit peptide</keyword>
<name>A0ABQ8F190_9FUNG</name>
<dbReference type="InterPro" id="IPR002677">
    <property type="entry name" value="Ribosomal_bL32"/>
</dbReference>
<proteinExistence type="inferred from homology"/>
<evidence type="ECO:0000256" key="3">
    <source>
        <dbReference type="ARBA" id="ARBA00022946"/>
    </source>
</evidence>
<dbReference type="EMBL" id="JAFCIX010000435">
    <property type="protein sequence ID" value="KAH6590255.1"/>
    <property type="molecule type" value="Genomic_DNA"/>
</dbReference>
<dbReference type="Proteomes" id="UP001648503">
    <property type="component" value="Unassembled WGS sequence"/>
</dbReference>
<dbReference type="SUPFAM" id="SSF57829">
    <property type="entry name" value="Zn-binding ribosomal proteins"/>
    <property type="match status" value="1"/>
</dbReference>
<evidence type="ECO:0000313" key="9">
    <source>
        <dbReference type="Proteomes" id="UP001648503"/>
    </source>
</evidence>
<keyword evidence="6" id="KW-0687">Ribonucleoprotein</keyword>
<organism evidence="8 9">
    <name type="scientific">Batrachochytrium salamandrivorans</name>
    <dbReference type="NCBI Taxonomy" id="1357716"/>
    <lineage>
        <taxon>Eukaryota</taxon>
        <taxon>Fungi</taxon>
        <taxon>Fungi incertae sedis</taxon>
        <taxon>Chytridiomycota</taxon>
        <taxon>Chytridiomycota incertae sedis</taxon>
        <taxon>Chytridiomycetes</taxon>
        <taxon>Rhizophydiales</taxon>
        <taxon>Rhizophydiales incertae sedis</taxon>
        <taxon>Batrachochytrium</taxon>
    </lineage>
</organism>
<comment type="caution">
    <text evidence="8">The sequence shown here is derived from an EMBL/GenBank/DDBJ whole genome shotgun (WGS) entry which is preliminary data.</text>
</comment>
<dbReference type="InterPro" id="IPR051991">
    <property type="entry name" value="Mitoribosomal_protein_bL32"/>
</dbReference>
<dbReference type="Pfam" id="PF01783">
    <property type="entry name" value="Ribosomal_L32p"/>
    <property type="match status" value="1"/>
</dbReference>
<keyword evidence="5" id="KW-0496">Mitochondrion</keyword>
<evidence type="ECO:0000256" key="4">
    <source>
        <dbReference type="ARBA" id="ARBA00022980"/>
    </source>
</evidence>
<evidence type="ECO:0000256" key="2">
    <source>
        <dbReference type="ARBA" id="ARBA00008560"/>
    </source>
</evidence>
<protein>
    <recommendedName>
        <fullName evidence="7">Large ribosomal subunit protein bL32m</fullName>
    </recommendedName>
</protein>
<reference evidence="8 9" key="1">
    <citation type="submission" date="2021-02" db="EMBL/GenBank/DDBJ databases">
        <title>Variation within the Batrachochytrium salamandrivorans European outbreak.</title>
        <authorList>
            <person name="Kelly M."/>
            <person name="Pasmans F."/>
            <person name="Shea T.P."/>
            <person name="Munoz J.F."/>
            <person name="Carranza S."/>
            <person name="Cuomo C.A."/>
            <person name="Martel A."/>
        </authorList>
    </citation>
    <scope>NUCLEOTIDE SEQUENCE [LARGE SCALE GENOMIC DNA]</scope>
    <source>
        <strain evidence="8 9">AMFP18/2</strain>
    </source>
</reference>
<evidence type="ECO:0000256" key="7">
    <source>
        <dbReference type="ARBA" id="ARBA00039935"/>
    </source>
</evidence>
<keyword evidence="4" id="KW-0689">Ribosomal protein</keyword>